<reference evidence="2 3" key="1">
    <citation type="submission" date="2017-01" db="EMBL/GenBank/DDBJ databases">
        <authorList>
            <person name="Varghese N."/>
            <person name="Submissions S."/>
        </authorList>
    </citation>
    <scope>NUCLEOTIDE SEQUENCE [LARGE SCALE GENOMIC DNA]</scope>
    <source>
        <strain evidence="2 3">RUG2-6</strain>
    </source>
</reference>
<name>A0A9X8WL98_9BACI</name>
<accession>A0A9X8WL98</accession>
<dbReference type="EMBL" id="FTMX01000004">
    <property type="protein sequence ID" value="SIR58101.1"/>
    <property type="molecule type" value="Genomic_DNA"/>
</dbReference>
<dbReference type="InterPro" id="IPR056572">
    <property type="entry name" value="Zn_ribbon_PaaD"/>
</dbReference>
<feature type="domain" description="PaaD zinc beta ribbon" evidence="1">
    <location>
        <begin position="4"/>
        <end position="45"/>
    </location>
</feature>
<gene>
    <name evidence="2" type="ORF">SAMN05878482_104349</name>
</gene>
<protein>
    <recommendedName>
        <fullName evidence="1">PaaD zinc beta ribbon domain-containing protein</fullName>
    </recommendedName>
</protein>
<comment type="caution">
    <text evidence="2">The sequence shown here is derived from an EMBL/GenBank/DDBJ whole genome shotgun (WGS) entry which is preliminary data.</text>
</comment>
<sequence length="62" mass="6998">MPAEKENPACPFCDGKNVELYSSFGTAQLVRQFYCLNCKTVFESIRWKGSSDRPHEPTDPNG</sequence>
<dbReference type="AlphaFoldDB" id="A0A9X8WL98"/>
<evidence type="ECO:0000313" key="3">
    <source>
        <dbReference type="Proteomes" id="UP000185829"/>
    </source>
</evidence>
<evidence type="ECO:0000313" key="2">
    <source>
        <dbReference type="EMBL" id="SIR58101.1"/>
    </source>
</evidence>
<dbReference type="Pfam" id="PF23451">
    <property type="entry name" value="Zn_ribbon_PaaD"/>
    <property type="match status" value="1"/>
</dbReference>
<proteinExistence type="predicted"/>
<dbReference type="Proteomes" id="UP000185829">
    <property type="component" value="Unassembled WGS sequence"/>
</dbReference>
<evidence type="ECO:0000259" key="1">
    <source>
        <dbReference type="Pfam" id="PF23451"/>
    </source>
</evidence>
<organism evidence="2 3">
    <name type="scientific">Peribacillus simplex</name>
    <dbReference type="NCBI Taxonomy" id="1478"/>
    <lineage>
        <taxon>Bacteria</taxon>
        <taxon>Bacillati</taxon>
        <taxon>Bacillota</taxon>
        <taxon>Bacilli</taxon>
        <taxon>Bacillales</taxon>
        <taxon>Bacillaceae</taxon>
        <taxon>Peribacillus</taxon>
    </lineage>
</organism>